<organism evidence="3 4">
    <name type="scientific">Brachybacterium paraconglomeratum</name>
    <dbReference type="NCBI Taxonomy" id="173362"/>
    <lineage>
        <taxon>Bacteria</taxon>
        <taxon>Bacillati</taxon>
        <taxon>Actinomycetota</taxon>
        <taxon>Actinomycetes</taxon>
        <taxon>Micrococcales</taxon>
        <taxon>Dermabacteraceae</taxon>
        <taxon>Brachybacterium</taxon>
    </lineage>
</organism>
<feature type="domain" description="Solute-binding protein family 5" evidence="2">
    <location>
        <begin position="119"/>
        <end position="468"/>
    </location>
</feature>
<dbReference type="RefSeq" id="WP_126984747.1">
    <property type="nucleotide sequence ID" value="NZ_ML133851.1"/>
</dbReference>
<dbReference type="GeneID" id="78119989"/>
<dbReference type="Gene3D" id="3.40.190.10">
    <property type="entry name" value="Periplasmic binding protein-like II"/>
    <property type="match status" value="1"/>
</dbReference>
<dbReference type="Gene3D" id="3.10.105.10">
    <property type="entry name" value="Dipeptide-binding Protein, Domain 3"/>
    <property type="match status" value="1"/>
</dbReference>
<dbReference type="GO" id="GO:0042597">
    <property type="term" value="C:periplasmic space"/>
    <property type="evidence" value="ECO:0007669"/>
    <property type="project" value="UniProtKB-ARBA"/>
</dbReference>
<dbReference type="PANTHER" id="PTHR30290">
    <property type="entry name" value="PERIPLASMIC BINDING COMPONENT OF ABC TRANSPORTER"/>
    <property type="match status" value="1"/>
</dbReference>
<dbReference type="InterPro" id="IPR039424">
    <property type="entry name" value="SBP_5"/>
</dbReference>
<protein>
    <submittedName>
        <fullName evidence="3">ABC transporter substrate-binding protein</fullName>
    </submittedName>
</protein>
<dbReference type="InterPro" id="IPR000914">
    <property type="entry name" value="SBP_5_dom"/>
</dbReference>
<proteinExistence type="predicted"/>
<keyword evidence="4" id="KW-1185">Reference proteome</keyword>
<evidence type="ECO:0000313" key="4">
    <source>
        <dbReference type="Proteomes" id="UP000274327"/>
    </source>
</evidence>
<evidence type="ECO:0000313" key="3">
    <source>
        <dbReference type="EMBL" id="RRR20371.1"/>
    </source>
</evidence>
<dbReference type="GO" id="GO:1904680">
    <property type="term" value="F:peptide transmembrane transporter activity"/>
    <property type="evidence" value="ECO:0007669"/>
    <property type="project" value="TreeGrafter"/>
</dbReference>
<dbReference type="Pfam" id="PF00496">
    <property type="entry name" value="SBP_bac_5"/>
    <property type="match status" value="1"/>
</dbReference>
<dbReference type="Proteomes" id="UP000274327">
    <property type="component" value="Unassembled WGS sequence"/>
</dbReference>
<name>A0A426SQ26_9MICO</name>
<dbReference type="SUPFAM" id="SSF53850">
    <property type="entry name" value="Periplasmic binding protein-like II"/>
    <property type="match status" value="1"/>
</dbReference>
<evidence type="ECO:0000259" key="2">
    <source>
        <dbReference type="Pfam" id="PF00496"/>
    </source>
</evidence>
<dbReference type="InterPro" id="IPR030678">
    <property type="entry name" value="Peptide/Ni-bd"/>
</dbReference>
<reference evidence="3 4" key="1">
    <citation type="submission" date="2018-07" db="EMBL/GenBank/DDBJ databases">
        <title>Brachybacteriurn paraconglorneratum KCTC 9916.</title>
        <authorList>
            <person name="Li Y."/>
        </authorList>
    </citation>
    <scope>NUCLEOTIDE SEQUENCE [LARGE SCALE GENOMIC DNA]</scope>
    <source>
        <strain evidence="3 4">KCTC 9916</strain>
    </source>
</reference>
<dbReference type="GO" id="GO:0043190">
    <property type="term" value="C:ATP-binding cassette (ABC) transporter complex"/>
    <property type="evidence" value="ECO:0007669"/>
    <property type="project" value="InterPro"/>
</dbReference>
<dbReference type="EMBL" id="QOCI01000001">
    <property type="protein sequence ID" value="RRR20371.1"/>
    <property type="molecule type" value="Genomic_DNA"/>
</dbReference>
<gene>
    <name evidence="3" type="ORF">DS079_02970</name>
</gene>
<dbReference type="PIRSF" id="PIRSF002741">
    <property type="entry name" value="MppA"/>
    <property type="match status" value="1"/>
</dbReference>
<accession>A0A426SQ26</accession>
<dbReference type="PROSITE" id="PS51318">
    <property type="entry name" value="TAT"/>
    <property type="match status" value="1"/>
</dbReference>
<dbReference type="GO" id="GO:0015833">
    <property type="term" value="P:peptide transport"/>
    <property type="evidence" value="ECO:0007669"/>
    <property type="project" value="TreeGrafter"/>
</dbReference>
<evidence type="ECO:0000256" key="1">
    <source>
        <dbReference type="SAM" id="MobiDB-lite"/>
    </source>
</evidence>
<sequence length="579" mass="62386">MSARRPAPGPVGPPEDGAAIDGRAITARPDGTSRRRLLQGLGAGALGLAALPLAGCALDGALADGGGSGGAGDDLELSFLISNLDGGWVPSKSAISSYEANVWQQLTDKLVHTDPEGAVTPWIATHWEQNEEATEYVLHLREGVTFSDGTPLDAEAVLANLEAWAVGRPDEGLARVGLFPGGTYEGAEALDPLTVRVTFTAPTLSFLPTLGYHGCQLMAPSSLALSLEEQADLASQIGSGPFVLESWEPRQRVRLVRREDYDWAPEALGASGPAQLAAITFTVLPDDTLRASAARAGQTDLSYNVNPQVLDAFTEAGFVIEVPRYLGFVHGYSLRTQVAPFDDVRVRQAVTRGIDRAEILRTVFTDAWQPATSWLQAGVPETTDLTELFSYDPELAATLLDEAGWTGRNEDGFREKDGVELGFTIYPTPYLTGSVPEAELISQHLGRLGIRVRTQKLDIPTWTERVTNDPEQGVGEVTRSFVDVGTVAGVITDEGEDWFQTGSSDAELVRLRDEVAGAATREERAPLVEELSRHVLEQAYFIPLEQNVQRIYVQSPELTGITFNAVAIPSYHAARKEPS</sequence>
<comment type="caution">
    <text evidence="3">The sequence shown here is derived from an EMBL/GenBank/DDBJ whole genome shotgun (WGS) entry which is preliminary data.</text>
</comment>
<feature type="region of interest" description="Disordered" evidence="1">
    <location>
        <begin position="1"/>
        <end position="21"/>
    </location>
</feature>
<dbReference type="AlphaFoldDB" id="A0A426SQ26"/>
<dbReference type="InterPro" id="IPR006311">
    <property type="entry name" value="TAT_signal"/>
</dbReference>